<dbReference type="GO" id="GO:0055085">
    <property type="term" value="P:transmembrane transport"/>
    <property type="evidence" value="ECO:0007669"/>
    <property type="project" value="InterPro"/>
</dbReference>
<dbReference type="InterPro" id="IPR000515">
    <property type="entry name" value="MetI-like"/>
</dbReference>
<dbReference type="CDD" id="cd06261">
    <property type="entry name" value="TM_PBP2"/>
    <property type="match status" value="1"/>
</dbReference>
<dbReference type="EMBL" id="CP000386">
    <property type="protein sequence ID" value="ABG03594.1"/>
    <property type="molecule type" value="Genomic_DNA"/>
</dbReference>
<keyword evidence="2 7" id="KW-0813">Transport</keyword>
<evidence type="ECO:0000256" key="2">
    <source>
        <dbReference type="ARBA" id="ARBA00022448"/>
    </source>
</evidence>
<evidence type="ECO:0000313" key="10">
    <source>
        <dbReference type="Proteomes" id="UP000006637"/>
    </source>
</evidence>
<comment type="subcellular location">
    <subcellularLocation>
        <location evidence="1 7">Cell membrane</location>
        <topology evidence="1 7">Multi-pass membrane protein</topology>
    </subcellularLocation>
</comment>
<dbReference type="InterPro" id="IPR035906">
    <property type="entry name" value="MetI-like_sf"/>
</dbReference>
<name>Q1AYD4_RUBXD</name>
<dbReference type="eggNOG" id="COG0395">
    <property type="taxonomic scope" value="Bacteria"/>
</dbReference>
<dbReference type="PANTHER" id="PTHR43744">
    <property type="entry name" value="ABC TRANSPORTER PERMEASE PROTEIN MG189-RELATED-RELATED"/>
    <property type="match status" value="1"/>
</dbReference>
<dbReference type="Proteomes" id="UP000006637">
    <property type="component" value="Chromosome"/>
</dbReference>
<keyword evidence="6 7" id="KW-0472">Membrane</keyword>
<dbReference type="Gene3D" id="1.10.3720.10">
    <property type="entry name" value="MetI-like"/>
    <property type="match status" value="1"/>
</dbReference>
<gene>
    <name evidence="9" type="ordered locus">Rxyl_0623</name>
</gene>
<dbReference type="RefSeq" id="WP_011563612.1">
    <property type="nucleotide sequence ID" value="NC_008148.1"/>
</dbReference>
<feature type="transmembrane region" description="Helical" evidence="7">
    <location>
        <begin position="78"/>
        <end position="102"/>
    </location>
</feature>
<evidence type="ECO:0000256" key="7">
    <source>
        <dbReference type="RuleBase" id="RU363032"/>
    </source>
</evidence>
<dbReference type="Pfam" id="PF00528">
    <property type="entry name" value="BPD_transp_1"/>
    <property type="match status" value="1"/>
</dbReference>
<protein>
    <submittedName>
        <fullName evidence="9">Binding-protein-dependent transport systems inner membrane component</fullName>
    </submittedName>
</protein>
<dbReference type="PhylomeDB" id="Q1AYD4"/>
<evidence type="ECO:0000256" key="4">
    <source>
        <dbReference type="ARBA" id="ARBA00022692"/>
    </source>
</evidence>
<organism evidence="9 10">
    <name type="scientific">Rubrobacter xylanophilus (strain DSM 9941 / JCM 11954 / NBRC 16129 / PRD-1)</name>
    <dbReference type="NCBI Taxonomy" id="266117"/>
    <lineage>
        <taxon>Bacteria</taxon>
        <taxon>Bacillati</taxon>
        <taxon>Actinomycetota</taxon>
        <taxon>Rubrobacteria</taxon>
        <taxon>Rubrobacterales</taxon>
        <taxon>Rubrobacteraceae</taxon>
        <taxon>Rubrobacter</taxon>
    </lineage>
</organism>
<feature type="transmembrane region" description="Helical" evidence="7">
    <location>
        <begin position="114"/>
        <end position="136"/>
    </location>
</feature>
<dbReference type="HOGENOM" id="CLU_016047_1_1_11"/>
<evidence type="ECO:0000256" key="5">
    <source>
        <dbReference type="ARBA" id="ARBA00022989"/>
    </source>
</evidence>
<keyword evidence="4 7" id="KW-0812">Transmembrane</keyword>
<feature type="transmembrane region" description="Helical" evidence="7">
    <location>
        <begin position="20"/>
        <end position="41"/>
    </location>
</feature>
<proteinExistence type="inferred from homology"/>
<dbReference type="GO" id="GO:0005886">
    <property type="term" value="C:plasma membrane"/>
    <property type="evidence" value="ECO:0007669"/>
    <property type="project" value="UniProtKB-SubCell"/>
</dbReference>
<evidence type="ECO:0000313" key="9">
    <source>
        <dbReference type="EMBL" id="ABG03594.1"/>
    </source>
</evidence>
<dbReference type="PANTHER" id="PTHR43744:SF12">
    <property type="entry name" value="ABC TRANSPORTER PERMEASE PROTEIN MG189-RELATED"/>
    <property type="match status" value="1"/>
</dbReference>
<dbReference type="SUPFAM" id="SSF161098">
    <property type="entry name" value="MetI-like"/>
    <property type="match status" value="1"/>
</dbReference>
<keyword evidence="3" id="KW-1003">Cell membrane</keyword>
<feature type="transmembrane region" description="Helical" evidence="7">
    <location>
        <begin position="249"/>
        <end position="270"/>
    </location>
</feature>
<accession>Q1AYD4</accession>
<feature type="domain" description="ABC transmembrane type-1" evidence="8">
    <location>
        <begin position="79"/>
        <end position="270"/>
    </location>
</feature>
<keyword evidence="10" id="KW-1185">Reference proteome</keyword>
<feature type="transmembrane region" description="Helical" evidence="7">
    <location>
        <begin position="148"/>
        <end position="170"/>
    </location>
</feature>
<dbReference type="AlphaFoldDB" id="Q1AYD4"/>
<sequence>MGKERFPVGGRLRDGTLKALLYAFLVAYAFVCLYPFFLMVVSSLKSTGEIFQSPFGLPESPSLHAYRMAWETGNFREYFLNSVLVTASSVALILLAGSMAAYPIGRHDFRGRGFLYLYFLGGLMLPIKLGVVPLFFLMTSLGLYDTRLSLVLVYAASGMPFAVFVLSAFFRTLPRELEEAARVDGAGEFRIYWQIMLPLVRPALATVAIFNFIQLWNDFFFPLVLIQTDGLRTLPAGLANFFGTYQNDWALIFAGLTITSLPLIVLYLFASKQIVRGLTAGATKG</sequence>
<evidence type="ECO:0000256" key="1">
    <source>
        <dbReference type="ARBA" id="ARBA00004651"/>
    </source>
</evidence>
<dbReference type="PROSITE" id="PS50928">
    <property type="entry name" value="ABC_TM1"/>
    <property type="match status" value="1"/>
</dbReference>
<reference evidence="9 10" key="1">
    <citation type="submission" date="2006-06" db="EMBL/GenBank/DDBJ databases">
        <title>Complete sequence of Rubrobacter xylanophilus DSM 9941.</title>
        <authorList>
            <consortium name="US DOE Joint Genome Institute"/>
            <person name="Copeland A."/>
            <person name="Lucas S."/>
            <person name="Lapidus A."/>
            <person name="Barry K."/>
            <person name="Detter J.C."/>
            <person name="Glavina del Rio T."/>
            <person name="Hammon N."/>
            <person name="Israni S."/>
            <person name="Dalin E."/>
            <person name="Tice H."/>
            <person name="Pitluck S."/>
            <person name="Munk A.C."/>
            <person name="Brettin T."/>
            <person name="Bruce D."/>
            <person name="Han C."/>
            <person name="Tapia R."/>
            <person name="Gilna P."/>
            <person name="Schmutz J."/>
            <person name="Larimer F."/>
            <person name="Land M."/>
            <person name="Hauser L."/>
            <person name="Kyrpides N."/>
            <person name="Lykidis A."/>
            <person name="da Costa M.S."/>
            <person name="Rainey F.A."/>
            <person name="Empadinhas N."/>
            <person name="Jolivet E."/>
            <person name="Battista J.R."/>
            <person name="Richardson P."/>
        </authorList>
    </citation>
    <scope>NUCLEOTIDE SEQUENCE [LARGE SCALE GENOMIC DNA]</scope>
    <source>
        <strain evidence="10">DSM 9941 / NBRC 16129 / PRD-1</strain>
    </source>
</reference>
<evidence type="ECO:0000259" key="8">
    <source>
        <dbReference type="PROSITE" id="PS50928"/>
    </source>
</evidence>
<comment type="similarity">
    <text evidence="7">Belongs to the binding-protein-dependent transport system permease family.</text>
</comment>
<feature type="transmembrane region" description="Helical" evidence="7">
    <location>
        <begin position="191"/>
        <end position="213"/>
    </location>
</feature>
<dbReference type="STRING" id="266117.Rxyl_0623"/>
<evidence type="ECO:0000256" key="3">
    <source>
        <dbReference type="ARBA" id="ARBA00022475"/>
    </source>
</evidence>
<dbReference type="KEGG" id="rxy:Rxyl_0623"/>
<keyword evidence="5 7" id="KW-1133">Transmembrane helix</keyword>
<evidence type="ECO:0000256" key="6">
    <source>
        <dbReference type="ARBA" id="ARBA00023136"/>
    </source>
</evidence>